<accession>A0ABU4FXZ4</accession>
<dbReference type="RefSeq" id="WP_317935135.1">
    <property type="nucleotide sequence ID" value="NZ_JAUBDH010000003.1"/>
</dbReference>
<proteinExistence type="predicted"/>
<organism evidence="1 2">
    <name type="scientific">Sporosarcina aquimarina</name>
    <dbReference type="NCBI Taxonomy" id="114975"/>
    <lineage>
        <taxon>Bacteria</taxon>
        <taxon>Bacillati</taxon>
        <taxon>Bacillota</taxon>
        <taxon>Bacilli</taxon>
        <taxon>Bacillales</taxon>
        <taxon>Caryophanaceae</taxon>
        <taxon>Sporosarcina</taxon>
    </lineage>
</organism>
<gene>
    <name evidence="1" type="ORF">QT716_05915</name>
</gene>
<comment type="caution">
    <text evidence="1">The sequence shown here is derived from an EMBL/GenBank/DDBJ whole genome shotgun (WGS) entry which is preliminary data.</text>
</comment>
<evidence type="ECO:0000313" key="1">
    <source>
        <dbReference type="EMBL" id="MDW0109589.1"/>
    </source>
</evidence>
<reference evidence="1 2" key="1">
    <citation type="submission" date="2023-06" db="EMBL/GenBank/DDBJ databases">
        <title>Sporosarcina sp. nov., isolated from Korean traditional fermented seafood 'Jeotgal'.</title>
        <authorList>
            <person name="Yang A.-I."/>
            <person name="Shin N.-R."/>
        </authorList>
    </citation>
    <scope>NUCLEOTIDE SEQUENCE [LARGE SCALE GENOMIC DNA]</scope>
    <source>
        <strain evidence="1 2">KCTC3840</strain>
    </source>
</reference>
<dbReference type="EMBL" id="JAUBDH010000003">
    <property type="protein sequence ID" value="MDW0109589.1"/>
    <property type="molecule type" value="Genomic_DNA"/>
</dbReference>
<name>A0ABU4FXZ4_9BACL</name>
<dbReference type="Proteomes" id="UP001280629">
    <property type="component" value="Unassembled WGS sequence"/>
</dbReference>
<keyword evidence="2" id="KW-1185">Reference proteome</keyword>
<evidence type="ECO:0000313" key="2">
    <source>
        <dbReference type="Proteomes" id="UP001280629"/>
    </source>
</evidence>
<protein>
    <submittedName>
        <fullName evidence="1">Uncharacterized protein</fullName>
    </submittedName>
</protein>
<sequence length="217" mass="24576">MDRKQQQVITYYYEQFKKRAFDEKDVLGFLTMSGNNPEFEVLYSLSAFVISRDADQQQVKPYFDRAHDIIGRIGTGGPKEKIELLYTFKELRNGLNHYFTAHGFSKLETGAVSDFLLCVISLLQGISLRTGKNRRVAGSLCFGASHKELQLMGTIKTMVHGRSVPVTFPVLAVKNDYEKVQKQDEADSPYLFETTVAEMVSSEGKLLVTFPEIIKQT</sequence>